<dbReference type="Gene3D" id="3.40.1190.20">
    <property type="match status" value="1"/>
</dbReference>
<dbReference type="PIRSF" id="PIRSF000513">
    <property type="entry name" value="Thz_kinase"/>
    <property type="match status" value="1"/>
</dbReference>
<feature type="binding site" evidence="11">
    <location>
        <position position="196"/>
    </location>
    <ligand>
        <name>substrate</name>
    </ligand>
</feature>
<dbReference type="CDD" id="cd01170">
    <property type="entry name" value="THZ_kinase"/>
    <property type="match status" value="1"/>
</dbReference>
<evidence type="ECO:0000256" key="3">
    <source>
        <dbReference type="ARBA" id="ARBA00004868"/>
    </source>
</evidence>
<sequence length="273" mass="29560">MDKIIENLRNKPPLVHHITNYVTVNDCANVVLAAGGAPIMADDVKEVEEIVSISSVLYINIGTLNERTVESMVKAGKRANCLGLPVLLDPVGMGASRMRNDTVHRLMNEIYFTVIKGNMSEIKGLYKAERNTGGVDVKDEDIVGTENLAEAVEYVKKIAREFDSVVAVTGAIDIVTDGEQAVTVRNGHPNMSRVTGTGCMTGSVMATYVGSNPERPVDAVVAALVKMGLAGERAELEMKNKNEGISSYKRYLIDGIDLIGLEEMKEGGKIEYL</sequence>
<dbReference type="GO" id="GO:0009228">
    <property type="term" value="P:thiamine biosynthetic process"/>
    <property type="evidence" value="ECO:0007669"/>
    <property type="project" value="UniProtKB-KW"/>
</dbReference>
<keyword evidence="10 11" id="KW-0784">Thiamine biosynthesis</keyword>
<keyword evidence="5 11" id="KW-0479">Metal-binding</keyword>
<keyword evidence="8 11" id="KW-0067">ATP-binding</keyword>
<dbReference type="InterPro" id="IPR000417">
    <property type="entry name" value="Hyethyz_kinase"/>
</dbReference>
<evidence type="ECO:0000256" key="2">
    <source>
        <dbReference type="ARBA" id="ARBA00001946"/>
    </source>
</evidence>
<evidence type="ECO:0000256" key="5">
    <source>
        <dbReference type="ARBA" id="ARBA00022723"/>
    </source>
</evidence>
<dbReference type="GO" id="GO:0009229">
    <property type="term" value="P:thiamine diphosphate biosynthetic process"/>
    <property type="evidence" value="ECO:0007669"/>
    <property type="project" value="UniProtKB-UniRule"/>
</dbReference>
<keyword evidence="9 11" id="KW-0460">Magnesium</keyword>
<dbReference type="NCBIfam" id="NF006830">
    <property type="entry name" value="PRK09355.1"/>
    <property type="match status" value="1"/>
</dbReference>
<reference evidence="12 13" key="1">
    <citation type="submission" date="2016-11" db="EMBL/GenBank/DDBJ databases">
        <authorList>
            <person name="Jaros S."/>
            <person name="Januszkiewicz K."/>
            <person name="Wedrychowicz H."/>
        </authorList>
    </citation>
    <scope>NUCLEOTIDE SEQUENCE [LARGE SCALE GENOMIC DNA]</scope>
    <source>
        <strain evidence="12 13">DSM 17477</strain>
    </source>
</reference>
<comment type="pathway">
    <text evidence="3 11">Cofactor biosynthesis; thiamine diphosphate biosynthesis; 4-methyl-5-(2-phosphoethyl)-thiazole from 5-(2-hydroxyethyl)-4-methylthiazole: step 1/1.</text>
</comment>
<name>A0A1M6GNH8_9FIRM</name>
<comment type="catalytic activity">
    <reaction evidence="1 11">
        <text>5-(2-hydroxyethyl)-4-methylthiazole + ATP = 4-methyl-5-(2-phosphooxyethyl)-thiazole + ADP + H(+)</text>
        <dbReference type="Rhea" id="RHEA:24212"/>
        <dbReference type="ChEBI" id="CHEBI:15378"/>
        <dbReference type="ChEBI" id="CHEBI:17957"/>
        <dbReference type="ChEBI" id="CHEBI:30616"/>
        <dbReference type="ChEBI" id="CHEBI:58296"/>
        <dbReference type="ChEBI" id="CHEBI:456216"/>
        <dbReference type="EC" id="2.7.1.50"/>
    </reaction>
</comment>
<dbReference type="GO" id="GO:0005524">
    <property type="term" value="F:ATP binding"/>
    <property type="evidence" value="ECO:0007669"/>
    <property type="project" value="UniProtKB-UniRule"/>
</dbReference>
<evidence type="ECO:0000256" key="6">
    <source>
        <dbReference type="ARBA" id="ARBA00022741"/>
    </source>
</evidence>
<dbReference type="AlphaFoldDB" id="A0A1M6GNH8"/>
<keyword evidence="7 11" id="KW-0418">Kinase</keyword>
<protein>
    <recommendedName>
        <fullName evidence="11">Hydroxyethylthiazole kinase</fullName>
        <ecNumber evidence="11">2.7.1.50</ecNumber>
    </recommendedName>
    <alternativeName>
        <fullName evidence="11">4-methyl-5-beta-hydroxyethylthiazole kinase</fullName>
        <shortName evidence="11">TH kinase</shortName>
        <shortName evidence="11">Thz kinase</shortName>
    </alternativeName>
</protein>
<organism evidence="12 13">
    <name type="scientific">Dethiosulfatibacter aminovorans DSM 17477</name>
    <dbReference type="NCBI Taxonomy" id="1121476"/>
    <lineage>
        <taxon>Bacteria</taxon>
        <taxon>Bacillati</taxon>
        <taxon>Bacillota</taxon>
        <taxon>Tissierellia</taxon>
        <taxon>Dethiosulfatibacter</taxon>
    </lineage>
</organism>
<dbReference type="EMBL" id="FQZL01000011">
    <property type="protein sequence ID" value="SHJ11479.1"/>
    <property type="molecule type" value="Genomic_DNA"/>
</dbReference>
<dbReference type="GO" id="GO:0004417">
    <property type="term" value="F:hydroxyethylthiazole kinase activity"/>
    <property type="evidence" value="ECO:0007669"/>
    <property type="project" value="UniProtKB-UniRule"/>
</dbReference>
<evidence type="ECO:0000313" key="13">
    <source>
        <dbReference type="Proteomes" id="UP000184052"/>
    </source>
</evidence>
<dbReference type="PRINTS" id="PR01099">
    <property type="entry name" value="HYETHTZKNASE"/>
</dbReference>
<dbReference type="OrthoDB" id="9778146at2"/>
<dbReference type="UniPathway" id="UPA00060">
    <property type="reaction ID" value="UER00139"/>
</dbReference>
<dbReference type="SUPFAM" id="SSF53613">
    <property type="entry name" value="Ribokinase-like"/>
    <property type="match status" value="1"/>
</dbReference>
<dbReference type="STRING" id="1121476.SAMN02745751_01775"/>
<evidence type="ECO:0000256" key="8">
    <source>
        <dbReference type="ARBA" id="ARBA00022840"/>
    </source>
</evidence>
<comment type="cofactor">
    <cofactor evidence="2 11">
        <name>Mg(2+)</name>
        <dbReference type="ChEBI" id="CHEBI:18420"/>
    </cofactor>
</comment>
<evidence type="ECO:0000256" key="1">
    <source>
        <dbReference type="ARBA" id="ARBA00001771"/>
    </source>
</evidence>
<evidence type="ECO:0000256" key="10">
    <source>
        <dbReference type="ARBA" id="ARBA00022977"/>
    </source>
</evidence>
<evidence type="ECO:0000256" key="7">
    <source>
        <dbReference type="ARBA" id="ARBA00022777"/>
    </source>
</evidence>
<keyword evidence="4 11" id="KW-0808">Transferase</keyword>
<keyword evidence="6 11" id="KW-0547">Nucleotide-binding</keyword>
<comment type="function">
    <text evidence="11">Catalyzes the phosphorylation of the hydroxyl group of 4-methyl-5-beta-hydroxyethylthiazole (THZ).</text>
</comment>
<feature type="binding site" evidence="11">
    <location>
        <position position="40"/>
    </location>
    <ligand>
        <name>substrate</name>
    </ligand>
</feature>
<accession>A0A1M6GNH8</accession>
<evidence type="ECO:0000256" key="11">
    <source>
        <dbReference type="HAMAP-Rule" id="MF_00228"/>
    </source>
</evidence>
<dbReference type="Pfam" id="PF02110">
    <property type="entry name" value="HK"/>
    <property type="match status" value="1"/>
</dbReference>
<dbReference type="RefSeq" id="WP_094762809.1">
    <property type="nucleotide sequence ID" value="NZ_FQZL01000011.1"/>
</dbReference>
<evidence type="ECO:0000256" key="4">
    <source>
        <dbReference type="ARBA" id="ARBA00022679"/>
    </source>
</evidence>
<dbReference type="GO" id="GO:0000287">
    <property type="term" value="F:magnesium ion binding"/>
    <property type="evidence" value="ECO:0007669"/>
    <property type="project" value="UniProtKB-UniRule"/>
</dbReference>
<feature type="binding site" evidence="11">
    <location>
        <position position="169"/>
    </location>
    <ligand>
        <name>ATP</name>
        <dbReference type="ChEBI" id="CHEBI:30616"/>
    </ligand>
</feature>
<proteinExistence type="inferred from homology"/>
<keyword evidence="13" id="KW-1185">Reference proteome</keyword>
<evidence type="ECO:0000256" key="9">
    <source>
        <dbReference type="ARBA" id="ARBA00022842"/>
    </source>
</evidence>
<dbReference type="Proteomes" id="UP000184052">
    <property type="component" value="Unassembled WGS sequence"/>
</dbReference>
<dbReference type="HAMAP" id="MF_00228">
    <property type="entry name" value="Thz_kinase"/>
    <property type="match status" value="1"/>
</dbReference>
<dbReference type="EC" id="2.7.1.50" evidence="11"/>
<feature type="binding site" evidence="11">
    <location>
        <position position="116"/>
    </location>
    <ligand>
        <name>ATP</name>
        <dbReference type="ChEBI" id="CHEBI:30616"/>
    </ligand>
</feature>
<gene>
    <name evidence="11" type="primary">thiM</name>
    <name evidence="12" type="ORF">SAMN02745751_01775</name>
</gene>
<comment type="similarity">
    <text evidence="11">Belongs to the Thz kinase family.</text>
</comment>
<evidence type="ECO:0000313" key="12">
    <source>
        <dbReference type="EMBL" id="SHJ11479.1"/>
    </source>
</evidence>
<dbReference type="InterPro" id="IPR029056">
    <property type="entry name" value="Ribokinase-like"/>
</dbReference>